<keyword evidence="6" id="KW-1133">Transmembrane helix</keyword>
<evidence type="ECO:0000256" key="7">
    <source>
        <dbReference type="ARBA" id="ARBA00023136"/>
    </source>
</evidence>
<dbReference type="AlphaFoldDB" id="A0A0G3XJK7"/>
<dbReference type="STRING" id="1348774.AB433_12110"/>
<dbReference type="InterPro" id="IPR000620">
    <property type="entry name" value="EamA_dom"/>
</dbReference>
<evidence type="ECO:0000313" key="8">
    <source>
        <dbReference type="EMBL" id="AKM10538.1"/>
    </source>
</evidence>
<keyword evidence="3" id="KW-0813">Transport</keyword>
<dbReference type="GO" id="GO:0005886">
    <property type="term" value="C:plasma membrane"/>
    <property type="evidence" value="ECO:0007669"/>
    <property type="project" value="UniProtKB-SubCell"/>
</dbReference>
<protein>
    <submittedName>
        <fullName evidence="8">Membrane protein</fullName>
    </submittedName>
</protein>
<evidence type="ECO:0000256" key="6">
    <source>
        <dbReference type="ARBA" id="ARBA00022989"/>
    </source>
</evidence>
<evidence type="ECO:0000313" key="9">
    <source>
        <dbReference type="Proteomes" id="UP000035287"/>
    </source>
</evidence>
<evidence type="ECO:0000256" key="1">
    <source>
        <dbReference type="ARBA" id="ARBA00004651"/>
    </source>
</evidence>
<dbReference type="KEGG" id="cna:AB433_12110"/>
<evidence type="ECO:0000256" key="2">
    <source>
        <dbReference type="ARBA" id="ARBA00007362"/>
    </source>
</evidence>
<keyword evidence="4" id="KW-1003">Cell membrane</keyword>
<dbReference type="RefSeq" id="WP_047821259.1">
    <property type="nucleotide sequence ID" value="NZ_CP011770.1"/>
</dbReference>
<evidence type="ECO:0000256" key="4">
    <source>
        <dbReference type="ARBA" id="ARBA00022475"/>
    </source>
</evidence>
<keyword evidence="5" id="KW-0812">Transmembrane</keyword>
<dbReference type="PATRIC" id="fig|1348774.3.peg.2548"/>
<dbReference type="InterPro" id="IPR004626">
    <property type="entry name" value="RarD"/>
</dbReference>
<dbReference type="Proteomes" id="UP000035287">
    <property type="component" value="Chromosome"/>
</dbReference>
<organism evidence="8 9">
    <name type="scientific">Croceicoccus naphthovorans</name>
    <dbReference type="NCBI Taxonomy" id="1348774"/>
    <lineage>
        <taxon>Bacteria</taxon>
        <taxon>Pseudomonadati</taxon>
        <taxon>Pseudomonadota</taxon>
        <taxon>Alphaproteobacteria</taxon>
        <taxon>Sphingomonadales</taxon>
        <taxon>Erythrobacteraceae</taxon>
        <taxon>Croceicoccus</taxon>
    </lineage>
</organism>
<evidence type="ECO:0000256" key="3">
    <source>
        <dbReference type="ARBA" id="ARBA00022448"/>
    </source>
</evidence>
<proteinExistence type="inferred from homology"/>
<gene>
    <name evidence="8" type="ORF">AB433_12110</name>
</gene>
<keyword evidence="7" id="KW-0472">Membrane</keyword>
<name>A0A0G3XJK7_9SPHN</name>
<dbReference type="PANTHER" id="PTHR22911">
    <property type="entry name" value="ACYL-MALONYL CONDENSING ENZYME-RELATED"/>
    <property type="match status" value="1"/>
</dbReference>
<dbReference type="Pfam" id="PF00892">
    <property type="entry name" value="EamA"/>
    <property type="match status" value="1"/>
</dbReference>
<dbReference type="PANTHER" id="PTHR22911:SF137">
    <property type="entry name" value="SOLUTE CARRIER FAMILY 35 MEMBER G2-RELATED"/>
    <property type="match status" value="1"/>
</dbReference>
<comment type="subcellular location">
    <subcellularLocation>
        <location evidence="1">Cell membrane</location>
        <topology evidence="1">Multi-pass membrane protein</topology>
    </subcellularLocation>
</comment>
<dbReference type="SUPFAM" id="SSF103481">
    <property type="entry name" value="Multidrug resistance efflux transporter EmrE"/>
    <property type="match status" value="2"/>
</dbReference>
<dbReference type="EMBL" id="CP011770">
    <property type="protein sequence ID" value="AKM10538.1"/>
    <property type="molecule type" value="Genomic_DNA"/>
</dbReference>
<reference evidence="8 9" key="1">
    <citation type="submission" date="2015-06" db="EMBL/GenBank/DDBJ databases">
        <authorList>
            <person name="Zeng Y."/>
            <person name="Huang Y."/>
        </authorList>
    </citation>
    <scope>NUCLEOTIDE SEQUENCE [LARGE SCALE GENOMIC DNA]</scope>
    <source>
        <strain evidence="8 9">PQ-2</strain>
    </source>
</reference>
<dbReference type="OrthoDB" id="369870at2"/>
<comment type="similarity">
    <text evidence="2">Belongs to the EamA transporter family.</text>
</comment>
<dbReference type="NCBIfam" id="TIGR00688">
    <property type="entry name" value="rarD"/>
    <property type="match status" value="1"/>
</dbReference>
<sequence length="301" mass="32586">MTQTASAPHRGGLPFALGAYFLWGVLPLYLVLLNAVNPYRLVAWRVLWTVPICFVVLVAMRKLGSVTTALRDRRAVFMLLVSAVLISINWVVYIVAVQAGHFYAASLGYYINPLVNVLLGTVFLKERLSRLQWIAVAVAAAGIAVLVVEATASLAISLTLPLSFALYGLVRKKVAVDSLPGLTVEALLLAIPAALLLLIVPEGPADFGYSLNVSLLLIGAGGMTAVPLLLFAVAARRMTYSALGFVQFLAPSMVFLLGLFWFGEELKAAQLFCFVLIWTAVVLFCVDIVARGRKRRPVDPI</sequence>
<dbReference type="InterPro" id="IPR037185">
    <property type="entry name" value="EmrE-like"/>
</dbReference>
<keyword evidence="9" id="KW-1185">Reference proteome</keyword>
<evidence type="ECO:0000256" key="5">
    <source>
        <dbReference type="ARBA" id="ARBA00022692"/>
    </source>
</evidence>
<accession>A0A0G3XJK7</accession>